<evidence type="ECO:0008006" key="4">
    <source>
        <dbReference type="Google" id="ProtNLM"/>
    </source>
</evidence>
<evidence type="ECO:0000256" key="1">
    <source>
        <dbReference type="SAM" id="Coils"/>
    </source>
</evidence>
<keyword evidence="1" id="KW-0175">Coiled coil</keyword>
<dbReference type="VEuPathDB" id="PlasmoDB:PVVCY_1001200"/>
<dbReference type="Proteomes" id="UP000290582">
    <property type="component" value="Chromosome PVVCY_10"/>
</dbReference>
<proteinExistence type="predicted"/>
<dbReference type="Gene3D" id="3.30.530.20">
    <property type="match status" value="1"/>
</dbReference>
<evidence type="ECO:0000313" key="3">
    <source>
        <dbReference type="Proteomes" id="UP000290582"/>
    </source>
</evidence>
<organism evidence="2 3">
    <name type="scientific">Plasmodium vinckei vinckei</name>
    <dbReference type="NCBI Taxonomy" id="54757"/>
    <lineage>
        <taxon>Eukaryota</taxon>
        <taxon>Sar</taxon>
        <taxon>Alveolata</taxon>
        <taxon>Apicomplexa</taxon>
        <taxon>Aconoidasida</taxon>
        <taxon>Haemosporida</taxon>
        <taxon>Plasmodiidae</taxon>
        <taxon>Plasmodium</taxon>
        <taxon>Plasmodium (Vinckeia)</taxon>
    </lineage>
</organism>
<evidence type="ECO:0000313" key="2">
    <source>
        <dbReference type="EMBL" id="VEV56777.1"/>
    </source>
</evidence>
<reference evidence="2 3" key="1">
    <citation type="submission" date="2019-01" db="EMBL/GenBank/DDBJ databases">
        <authorList>
            <person name="Ramaprasad A."/>
        </authorList>
    </citation>
    <scope>NUCLEOTIDE SEQUENCE [LARGE SCALE GENOMIC DNA]</scope>
</reference>
<dbReference type="GeneID" id="19960111"/>
<gene>
    <name evidence="2" type="ORF">PVVCY_1001200</name>
</gene>
<protein>
    <recommendedName>
        <fullName evidence="4">START domain-containing protein</fullName>
    </recommendedName>
</protein>
<dbReference type="EMBL" id="LR215066">
    <property type="protein sequence ID" value="VEV56777.1"/>
    <property type="molecule type" value="Genomic_DNA"/>
</dbReference>
<sequence>MSESYYSLNDNCKDSRMKCDLDNKSVSTNDDKYENNEINSNENLIDDLDNQTIVQIINSSNNLKFPKKMYIPHSVKILIPNLKEEQNNVKNASILNNVYKNFKIYENKIEEAEEEKINDEDNTNLTLNNLVKRIDSIKIDNGMSEIYNDILEGVNYFNLYKIRKSYYCIKNIFLKKYNNDKMIKAFMENECVSEILYRYKIIKKMGIIFNIIIEDPEGYPLNYSVLSKKRRKNFISDYMIDLLDINGKTHPQISLIPINEHSDSCSNNTTDENKNDASCNNLNDTKHYENITLLFEQLLCENSKKKEMTNIEEGKYIKNSYIDFNHFQLAYKENNNSIYYFITHNKIYDIVNQAHLFKTDNNNDSNSSITKDENKQGSTNTYMYFYLNLRVPSNFTYVLAAITESNVFRLWFPFYNFPIRLGVSECKLLKCRGYGDKIIYSRVATPWILSDRYIVFDTWICDDLEFSKGIYIYTTSVSDNLENIDLGDDISKCLEVNITMYGMILPKSQDETDVKYYIEICPNMRVTEFIISFLTKVFANRCMAQFFTASKNFETNEEYIEEMQKHSEFYDRLKKVVEECKIYN</sequence>
<dbReference type="RefSeq" id="XP_008623795.2">
    <property type="nucleotide sequence ID" value="XM_008625573.2"/>
</dbReference>
<dbReference type="AlphaFoldDB" id="A0A449BTG7"/>
<dbReference type="SUPFAM" id="SSF55961">
    <property type="entry name" value="Bet v1-like"/>
    <property type="match status" value="1"/>
</dbReference>
<name>A0A449BTG7_PLAVN</name>
<feature type="coiled-coil region" evidence="1">
    <location>
        <begin position="95"/>
        <end position="122"/>
    </location>
</feature>
<dbReference type="InterPro" id="IPR023393">
    <property type="entry name" value="START-like_dom_sf"/>
</dbReference>
<accession>A0A449BTG7</accession>
<dbReference type="OrthoDB" id="17317at2759"/>
<dbReference type="KEGG" id="pvv:PVVCY_1001200"/>